<feature type="transmembrane region" description="Helical" evidence="6">
    <location>
        <begin position="130"/>
        <end position="150"/>
    </location>
</feature>
<dbReference type="GO" id="GO:0008528">
    <property type="term" value="F:G protein-coupled peptide receptor activity"/>
    <property type="evidence" value="ECO:0007669"/>
    <property type="project" value="InterPro"/>
</dbReference>
<evidence type="ECO:0000256" key="1">
    <source>
        <dbReference type="ARBA" id="ARBA00004370"/>
    </source>
</evidence>
<dbReference type="OrthoDB" id="10011262at2759"/>
<feature type="region of interest" description="Disordered" evidence="5">
    <location>
        <begin position="402"/>
        <end position="425"/>
    </location>
</feature>
<evidence type="ECO:0000256" key="6">
    <source>
        <dbReference type="SAM" id="Phobius"/>
    </source>
</evidence>
<feature type="region of interest" description="Disordered" evidence="5">
    <location>
        <begin position="456"/>
        <end position="476"/>
    </location>
</feature>
<dbReference type="InterPro" id="IPR019427">
    <property type="entry name" value="7TM_GPCR_serpentine_rcpt_Srw"/>
</dbReference>
<reference evidence="8 9" key="2">
    <citation type="journal article" date="2021" name="Genomics">
        <title>High-quality reference genome for Clonorchis sinensis.</title>
        <authorList>
            <person name="Young N.D."/>
            <person name="Stroehlein A.J."/>
            <person name="Kinkar L."/>
            <person name="Wang T."/>
            <person name="Sohn W.M."/>
            <person name="Chang B.C.H."/>
            <person name="Kaur P."/>
            <person name="Weisz D."/>
            <person name="Dudchenko O."/>
            <person name="Aiden E.L."/>
            <person name="Korhonen P.K."/>
            <person name="Gasser R.B."/>
        </authorList>
    </citation>
    <scope>NUCLEOTIDE SEQUENCE [LARGE SCALE GENOMIC DNA]</scope>
    <source>
        <strain evidence="8">Cs-k2</strain>
    </source>
</reference>
<dbReference type="Pfam" id="PF10324">
    <property type="entry name" value="7TM_GPCR_Srw"/>
    <property type="match status" value="1"/>
</dbReference>
<dbReference type="GO" id="GO:0016020">
    <property type="term" value="C:membrane"/>
    <property type="evidence" value="ECO:0007669"/>
    <property type="project" value="UniProtKB-SubCell"/>
</dbReference>
<dbReference type="PANTHER" id="PTHR46641:SF2">
    <property type="entry name" value="FMRFAMIDE RECEPTOR"/>
    <property type="match status" value="1"/>
</dbReference>
<feature type="transmembrane region" description="Helical" evidence="6">
    <location>
        <begin position="81"/>
        <end position="102"/>
    </location>
</feature>
<feature type="compositionally biased region" description="Gly residues" evidence="5">
    <location>
        <begin position="407"/>
        <end position="425"/>
    </location>
</feature>
<dbReference type="PROSITE" id="PS50262">
    <property type="entry name" value="G_PROTEIN_RECEP_F1_2"/>
    <property type="match status" value="1"/>
</dbReference>
<feature type="transmembrane region" description="Helical" evidence="6">
    <location>
        <begin position="336"/>
        <end position="355"/>
    </location>
</feature>
<feature type="transmembrane region" description="Helical" evidence="6">
    <location>
        <begin position="44"/>
        <end position="69"/>
    </location>
</feature>
<keyword evidence="4 6" id="KW-0472">Membrane</keyword>
<evidence type="ECO:0000256" key="5">
    <source>
        <dbReference type="SAM" id="MobiDB-lite"/>
    </source>
</evidence>
<evidence type="ECO:0000256" key="3">
    <source>
        <dbReference type="ARBA" id="ARBA00022989"/>
    </source>
</evidence>
<gene>
    <name evidence="8" type="ORF">CSKR_201753</name>
</gene>
<reference evidence="8 9" key="1">
    <citation type="journal article" date="2018" name="Biotechnol. Adv.">
        <title>Improved genomic resources and new bioinformatic workflow for the carcinogenic parasite Clonorchis sinensis: Biotechnological implications.</title>
        <authorList>
            <person name="Wang D."/>
            <person name="Korhonen P.K."/>
            <person name="Gasser R.B."/>
            <person name="Young N.D."/>
        </authorList>
    </citation>
    <scope>NUCLEOTIDE SEQUENCE [LARGE SCALE GENOMIC DNA]</scope>
    <source>
        <strain evidence="8">Cs-k2</strain>
    </source>
</reference>
<proteinExistence type="predicted"/>
<protein>
    <submittedName>
        <fullName evidence="8">FMRFamide receptor</fullName>
    </submittedName>
</protein>
<evidence type="ECO:0000256" key="2">
    <source>
        <dbReference type="ARBA" id="ARBA00022692"/>
    </source>
</evidence>
<keyword evidence="3 6" id="KW-1133">Transmembrane helix</keyword>
<accession>A0A8T1MT84</accession>
<evidence type="ECO:0000313" key="8">
    <source>
        <dbReference type="EMBL" id="KAG5452607.1"/>
    </source>
</evidence>
<dbReference type="InterPro" id="IPR017452">
    <property type="entry name" value="GPCR_Rhodpsn_7TM"/>
</dbReference>
<keyword evidence="2 6" id="KW-0812">Transmembrane</keyword>
<evidence type="ECO:0000259" key="7">
    <source>
        <dbReference type="PROSITE" id="PS50262"/>
    </source>
</evidence>
<dbReference type="Proteomes" id="UP000286415">
    <property type="component" value="Unassembled WGS sequence"/>
</dbReference>
<keyword evidence="8" id="KW-0675">Receptor</keyword>
<sequence>MQSYLSEGGVSIGDALNDSFNAMKPDQSGSNETLTAFDKDLMSFYLMGVSTMCICCLGAIGNILCLIVLTKRPVGSATTNLYLIALAVADLLVLFATILTAVKDSRRPQREQLAVLRWQDAPFIPEAYPYFHSTAILFQVTSVWLTVAFTGDRYLMICHPFFAKRWCTVRLTRISIVIIYLMSVVYGIPRYFEYRGFEVYVPKSNPIGDDGVLENLPLSEHFQRIVWYDLTEFGSSSQFRTFYHLWSWNILVVALPFVSIAVMNSFLICEVRRSRTRNVKQNLQKVSRRQDTNIMLIGVIVVFFICQTPAAISHFSWGVIPLADMTKLPWYLLNEIGNLLVVVNSAINLVPYYLFSRRFRRQFTLLFCPYRIIRDDGLHCVYVPRWIADHWEKDLSDNWISTADGAGPTGTGPAGDGTGGGGGRGAPVPLSARLIAYHRRQSTMHSIRPSVSSALFGKSSLRPSGGRTERTFSNGQRMSSGIGLQIRHHSGSREGSFGLALTPRGSRNKQLMQQRRQTQQQQTRQTGLQDYNQSNDFTTRLHRSLDSRDVQPVVFVHNIV</sequence>
<evidence type="ECO:0000313" key="9">
    <source>
        <dbReference type="Proteomes" id="UP000286415"/>
    </source>
</evidence>
<keyword evidence="9" id="KW-1185">Reference proteome</keyword>
<dbReference type="InterPro" id="IPR052954">
    <property type="entry name" value="GPCR-Ligand_Int"/>
</dbReference>
<comment type="subcellular location">
    <subcellularLocation>
        <location evidence="1">Membrane</location>
    </subcellularLocation>
</comment>
<dbReference type="CDD" id="cd14978">
    <property type="entry name" value="7tmA_FMRFamide_R-like"/>
    <property type="match status" value="1"/>
</dbReference>
<dbReference type="InterPro" id="IPR000276">
    <property type="entry name" value="GPCR_Rhodpsn"/>
</dbReference>
<feature type="domain" description="G-protein coupled receptors family 1 profile" evidence="7">
    <location>
        <begin position="61"/>
        <end position="352"/>
    </location>
</feature>
<dbReference type="PRINTS" id="PR00237">
    <property type="entry name" value="GPCRRHODOPSN"/>
</dbReference>
<dbReference type="EMBL" id="NIRI02000042">
    <property type="protein sequence ID" value="KAG5452607.1"/>
    <property type="molecule type" value="Genomic_DNA"/>
</dbReference>
<organism evidence="8 9">
    <name type="scientific">Clonorchis sinensis</name>
    <name type="common">Chinese liver fluke</name>
    <dbReference type="NCBI Taxonomy" id="79923"/>
    <lineage>
        <taxon>Eukaryota</taxon>
        <taxon>Metazoa</taxon>
        <taxon>Spiralia</taxon>
        <taxon>Lophotrochozoa</taxon>
        <taxon>Platyhelminthes</taxon>
        <taxon>Trematoda</taxon>
        <taxon>Digenea</taxon>
        <taxon>Opisthorchiida</taxon>
        <taxon>Opisthorchiata</taxon>
        <taxon>Opisthorchiidae</taxon>
        <taxon>Clonorchis</taxon>
    </lineage>
</organism>
<name>A0A8T1MT84_CLOSI</name>
<dbReference type="Gene3D" id="1.20.1070.10">
    <property type="entry name" value="Rhodopsin 7-helix transmembrane proteins"/>
    <property type="match status" value="1"/>
</dbReference>
<feature type="transmembrane region" description="Helical" evidence="6">
    <location>
        <begin position="246"/>
        <end position="271"/>
    </location>
</feature>
<feature type="transmembrane region" description="Helical" evidence="6">
    <location>
        <begin position="171"/>
        <end position="192"/>
    </location>
</feature>
<dbReference type="PANTHER" id="PTHR46641">
    <property type="entry name" value="FMRFAMIDE RECEPTOR-RELATED"/>
    <property type="match status" value="1"/>
</dbReference>
<comment type="caution">
    <text evidence="8">The sequence shown here is derived from an EMBL/GenBank/DDBJ whole genome shotgun (WGS) entry which is preliminary data.</text>
</comment>
<evidence type="ECO:0000256" key="4">
    <source>
        <dbReference type="ARBA" id="ARBA00023136"/>
    </source>
</evidence>
<dbReference type="SUPFAM" id="SSF81321">
    <property type="entry name" value="Family A G protein-coupled receptor-like"/>
    <property type="match status" value="1"/>
</dbReference>
<feature type="transmembrane region" description="Helical" evidence="6">
    <location>
        <begin position="292"/>
        <end position="316"/>
    </location>
</feature>
<dbReference type="AlphaFoldDB" id="A0A8T1MT84"/>